<dbReference type="Proteomes" id="UP000694888">
    <property type="component" value="Unplaced"/>
</dbReference>
<feature type="compositionally biased region" description="Low complexity" evidence="2">
    <location>
        <begin position="29"/>
        <end position="40"/>
    </location>
</feature>
<sequence>MSGIKRFFEKRKLNVKFKKAGEGHRLDQPSSSGGRKAPAPASAPRPVTPRKPESDAARKAAAEAALARMEANQQSKTADGMVIQRARMKRELEMEKKRLQEAEAKGAAARAEPQEVVQDCAPMVEAILFKCPDIGPQVLPKAEMEQAIHQFLLDNLEDEPEMTSALMIYTLNKSKEKVKVCVDTLIKYLDNIINNPTEEKFWKIRQSNKAFQERVACLKGTEEFLHAAGFSLKSMPFEDGEAMFYVFDSELAKDLERMQNMKDVLLQAEPLRPELDRAMRVFHPSSSAAKFAIPDEFYNVSPEELKKEQQRREEATEKLGMLRTKAMRERDEQRELRKYRYTLIRARLPDGVLLQGVFRATENMKHVYDFVRENLQNDWIPFQLSSGTGHKLEEGEGTLAELGLAPATVVNFAWDQAVIKEVAAQQGQAVAKVHLKPEIMALIQEL</sequence>
<dbReference type="InterPro" id="IPR029071">
    <property type="entry name" value="Ubiquitin-like_domsf"/>
</dbReference>
<dbReference type="SUPFAM" id="SSF54236">
    <property type="entry name" value="Ubiquitin-like"/>
    <property type="match status" value="1"/>
</dbReference>
<feature type="region of interest" description="Disordered" evidence="2">
    <location>
        <begin position="16"/>
        <end position="61"/>
    </location>
</feature>
<dbReference type="Pfam" id="PF09409">
    <property type="entry name" value="PUB"/>
    <property type="match status" value="1"/>
</dbReference>
<feature type="coiled-coil region" evidence="1">
    <location>
        <begin position="305"/>
        <end position="332"/>
    </location>
</feature>
<dbReference type="CDD" id="cd10460">
    <property type="entry name" value="PUB_UBXD1"/>
    <property type="match status" value="1"/>
</dbReference>
<evidence type="ECO:0000313" key="5">
    <source>
        <dbReference type="RefSeq" id="XP_005111667.1"/>
    </source>
</evidence>
<dbReference type="SMART" id="SM00580">
    <property type="entry name" value="PUG"/>
    <property type="match status" value="1"/>
</dbReference>
<dbReference type="PANTHER" id="PTHR23153">
    <property type="entry name" value="UBX-RELATED"/>
    <property type="match status" value="1"/>
</dbReference>
<accession>A0ABM0K8Y2</accession>
<keyword evidence="1" id="KW-0175">Coiled coil</keyword>
<proteinExistence type="predicted"/>
<evidence type="ECO:0000256" key="2">
    <source>
        <dbReference type="SAM" id="MobiDB-lite"/>
    </source>
</evidence>
<dbReference type="InterPro" id="IPR036339">
    <property type="entry name" value="PUB-like_dom_sf"/>
</dbReference>
<dbReference type="CDD" id="cd16119">
    <property type="entry name" value="UBX_UBXN6"/>
    <property type="match status" value="1"/>
</dbReference>
<name>A0ABM0K8Y2_APLCA</name>
<dbReference type="PANTHER" id="PTHR23153:SF38">
    <property type="entry name" value="UBX DOMAIN-CONTAINING PROTEIN 6"/>
    <property type="match status" value="1"/>
</dbReference>
<dbReference type="InterPro" id="IPR018997">
    <property type="entry name" value="PUB_domain"/>
</dbReference>
<feature type="compositionally biased region" description="Basic and acidic residues" evidence="2">
    <location>
        <begin position="50"/>
        <end position="61"/>
    </location>
</feature>
<protein>
    <submittedName>
        <fullName evidence="5">UBX domain-containing protein 6</fullName>
    </submittedName>
</protein>
<organism evidence="4 5">
    <name type="scientific">Aplysia californica</name>
    <name type="common">California sea hare</name>
    <dbReference type="NCBI Taxonomy" id="6500"/>
    <lineage>
        <taxon>Eukaryota</taxon>
        <taxon>Metazoa</taxon>
        <taxon>Spiralia</taxon>
        <taxon>Lophotrochozoa</taxon>
        <taxon>Mollusca</taxon>
        <taxon>Gastropoda</taxon>
        <taxon>Heterobranchia</taxon>
        <taxon>Euthyneura</taxon>
        <taxon>Tectipleura</taxon>
        <taxon>Aplysiida</taxon>
        <taxon>Aplysioidea</taxon>
        <taxon>Aplysiidae</taxon>
        <taxon>Aplysia</taxon>
    </lineage>
</organism>
<dbReference type="Gene3D" id="3.10.20.90">
    <property type="entry name" value="Phosphatidylinositol 3-kinase Catalytic Subunit, Chain A, domain 1"/>
    <property type="match status" value="1"/>
</dbReference>
<dbReference type="Gene3D" id="1.20.58.2190">
    <property type="match status" value="1"/>
</dbReference>
<reference evidence="5" key="1">
    <citation type="submission" date="2025-08" db="UniProtKB">
        <authorList>
            <consortium name="RefSeq"/>
        </authorList>
    </citation>
    <scope>IDENTIFICATION</scope>
</reference>
<keyword evidence="4" id="KW-1185">Reference proteome</keyword>
<dbReference type="InterPro" id="IPR042774">
    <property type="entry name" value="UBXN6_PUB"/>
</dbReference>
<dbReference type="GeneID" id="101858317"/>
<feature type="domain" description="UBX" evidence="3">
    <location>
        <begin position="337"/>
        <end position="412"/>
    </location>
</feature>
<dbReference type="RefSeq" id="XP_005111667.1">
    <property type="nucleotide sequence ID" value="XM_005111610.3"/>
</dbReference>
<dbReference type="InterPro" id="IPR001012">
    <property type="entry name" value="UBX_dom"/>
</dbReference>
<feature type="coiled-coil region" evidence="1">
    <location>
        <begin position="85"/>
        <end position="112"/>
    </location>
</feature>
<gene>
    <name evidence="5" type="primary">LOC101858317</name>
</gene>
<dbReference type="SMART" id="SM00166">
    <property type="entry name" value="UBX"/>
    <property type="match status" value="1"/>
</dbReference>
<evidence type="ECO:0000259" key="3">
    <source>
        <dbReference type="PROSITE" id="PS50033"/>
    </source>
</evidence>
<dbReference type="PROSITE" id="PS50033">
    <property type="entry name" value="UBX"/>
    <property type="match status" value="1"/>
</dbReference>
<evidence type="ECO:0000313" key="4">
    <source>
        <dbReference type="Proteomes" id="UP000694888"/>
    </source>
</evidence>
<dbReference type="Pfam" id="PF00789">
    <property type="entry name" value="UBX"/>
    <property type="match status" value="1"/>
</dbReference>
<dbReference type="SUPFAM" id="SSF143503">
    <property type="entry name" value="PUG domain-like"/>
    <property type="match status" value="1"/>
</dbReference>
<evidence type="ECO:0000256" key="1">
    <source>
        <dbReference type="SAM" id="Coils"/>
    </source>
</evidence>